<dbReference type="PRINTS" id="PR00380">
    <property type="entry name" value="KINESINHEAVY"/>
</dbReference>
<evidence type="ECO:0000256" key="6">
    <source>
        <dbReference type="ARBA" id="ARBA00023175"/>
    </source>
</evidence>
<dbReference type="GO" id="GO:0008574">
    <property type="term" value="F:plus-end-directed microtubule motor activity"/>
    <property type="evidence" value="ECO:0007669"/>
    <property type="project" value="TreeGrafter"/>
</dbReference>
<dbReference type="Pfam" id="PF00225">
    <property type="entry name" value="Kinesin"/>
    <property type="match status" value="1"/>
</dbReference>
<evidence type="ECO:0000256" key="10">
    <source>
        <dbReference type="RuleBase" id="RU000394"/>
    </source>
</evidence>
<keyword evidence="3 10" id="KW-0493">Microtubule</keyword>
<dbReference type="SUPFAM" id="SSF52540">
    <property type="entry name" value="P-loop containing nucleoside triphosphate hydrolases"/>
    <property type="match status" value="1"/>
</dbReference>
<organism evidence="13 14">
    <name type="scientific">Callosobruchus maculatus</name>
    <name type="common">Southern cowpea weevil</name>
    <name type="synonym">Pulse bruchid</name>
    <dbReference type="NCBI Taxonomy" id="64391"/>
    <lineage>
        <taxon>Eukaryota</taxon>
        <taxon>Metazoa</taxon>
        <taxon>Ecdysozoa</taxon>
        <taxon>Arthropoda</taxon>
        <taxon>Hexapoda</taxon>
        <taxon>Insecta</taxon>
        <taxon>Pterygota</taxon>
        <taxon>Neoptera</taxon>
        <taxon>Endopterygota</taxon>
        <taxon>Coleoptera</taxon>
        <taxon>Polyphaga</taxon>
        <taxon>Cucujiformia</taxon>
        <taxon>Chrysomeloidea</taxon>
        <taxon>Chrysomelidae</taxon>
        <taxon>Bruchinae</taxon>
        <taxon>Bruchini</taxon>
        <taxon>Callosobruchus</taxon>
    </lineage>
</organism>
<dbReference type="GO" id="GO:0090307">
    <property type="term" value="P:mitotic spindle assembly"/>
    <property type="evidence" value="ECO:0007669"/>
    <property type="project" value="TreeGrafter"/>
</dbReference>
<keyword evidence="2" id="KW-0963">Cytoplasm</keyword>
<evidence type="ECO:0000256" key="5">
    <source>
        <dbReference type="ARBA" id="ARBA00022840"/>
    </source>
</evidence>
<keyword evidence="7" id="KW-0206">Cytoskeleton</keyword>
<evidence type="ECO:0000256" key="4">
    <source>
        <dbReference type="ARBA" id="ARBA00022741"/>
    </source>
</evidence>
<evidence type="ECO:0000256" key="9">
    <source>
        <dbReference type="PROSITE-ProRule" id="PRU00283"/>
    </source>
</evidence>
<dbReference type="InterPro" id="IPR001752">
    <property type="entry name" value="Kinesin_motor_dom"/>
</dbReference>
<protein>
    <recommendedName>
        <fullName evidence="10">Kinesin-like protein</fullName>
    </recommendedName>
</protein>
<dbReference type="OrthoDB" id="3176171at2759"/>
<dbReference type="InterPro" id="IPR019821">
    <property type="entry name" value="Kinesin_motor_CS"/>
</dbReference>
<dbReference type="PANTHER" id="PTHR47970:SF12">
    <property type="entry name" value="KINESIN FAMILY MEMBER 11"/>
    <property type="match status" value="1"/>
</dbReference>
<dbReference type="GO" id="GO:0008017">
    <property type="term" value="F:microtubule binding"/>
    <property type="evidence" value="ECO:0007669"/>
    <property type="project" value="InterPro"/>
</dbReference>
<dbReference type="GO" id="GO:0007018">
    <property type="term" value="P:microtubule-based movement"/>
    <property type="evidence" value="ECO:0007669"/>
    <property type="project" value="InterPro"/>
</dbReference>
<evidence type="ECO:0000256" key="8">
    <source>
        <dbReference type="ARBA" id="ARBA00034704"/>
    </source>
</evidence>
<evidence type="ECO:0000256" key="3">
    <source>
        <dbReference type="ARBA" id="ARBA00022701"/>
    </source>
</evidence>
<evidence type="ECO:0000256" key="11">
    <source>
        <dbReference type="SAM" id="Coils"/>
    </source>
</evidence>
<keyword evidence="11" id="KW-0175">Coiled coil</keyword>
<dbReference type="Gene3D" id="3.40.850.10">
    <property type="entry name" value="Kinesin motor domain"/>
    <property type="match status" value="1"/>
</dbReference>
<dbReference type="PANTHER" id="PTHR47970">
    <property type="entry name" value="KINESIN-LIKE PROTEIN KIF11"/>
    <property type="match status" value="1"/>
</dbReference>
<dbReference type="Proteomes" id="UP000410492">
    <property type="component" value="Unassembled WGS sequence"/>
</dbReference>
<evidence type="ECO:0000256" key="1">
    <source>
        <dbReference type="ARBA" id="ARBA00004245"/>
    </source>
</evidence>
<dbReference type="InterPro" id="IPR036961">
    <property type="entry name" value="Kinesin_motor_dom_sf"/>
</dbReference>
<accession>A0A653C2D7</accession>
<evidence type="ECO:0000313" key="14">
    <source>
        <dbReference type="Proteomes" id="UP000410492"/>
    </source>
</evidence>
<keyword evidence="6 9" id="KW-0505">Motor protein</keyword>
<dbReference type="GO" id="GO:0051231">
    <property type="term" value="P:spindle elongation"/>
    <property type="evidence" value="ECO:0007669"/>
    <property type="project" value="TreeGrafter"/>
</dbReference>
<comment type="similarity">
    <text evidence="8">Belongs to the TRAFAC class myosin-kinesin ATPase superfamily. Kinesin family. KIN-5/BimC subfamily.</text>
</comment>
<dbReference type="PROSITE" id="PS50067">
    <property type="entry name" value="KINESIN_MOTOR_2"/>
    <property type="match status" value="1"/>
</dbReference>
<evidence type="ECO:0000256" key="2">
    <source>
        <dbReference type="ARBA" id="ARBA00022490"/>
    </source>
</evidence>
<keyword evidence="4 9" id="KW-0547">Nucleotide-binding</keyword>
<keyword evidence="14" id="KW-1185">Reference proteome</keyword>
<evidence type="ECO:0000313" key="13">
    <source>
        <dbReference type="EMBL" id="VEN41309.1"/>
    </source>
</evidence>
<reference evidence="13 14" key="1">
    <citation type="submission" date="2019-01" db="EMBL/GenBank/DDBJ databases">
        <authorList>
            <person name="Sayadi A."/>
        </authorList>
    </citation>
    <scope>NUCLEOTIDE SEQUENCE [LARGE SCALE GENOMIC DNA]</scope>
</reference>
<evidence type="ECO:0000256" key="7">
    <source>
        <dbReference type="ARBA" id="ARBA00023212"/>
    </source>
</evidence>
<gene>
    <name evidence="13" type="ORF">CALMAC_LOCUS5182</name>
</gene>
<dbReference type="AlphaFoldDB" id="A0A653C2D7"/>
<dbReference type="GO" id="GO:0005876">
    <property type="term" value="C:spindle microtubule"/>
    <property type="evidence" value="ECO:0007669"/>
    <property type="project" value="TreeGrafter"/>
</dbReference>
<dbReference type="SMART" id="SM00129">
    <property type="entry name" value="KISc"/>
    <property type="match status" value="1"/>
</dbReference>
<feature type="binding site" evidence="9">
    <location>
        <begin position="97"/>
        <end position="104"/>
    </location>
    <ligand>
        <name>ATP</name>
        <dbReference type="ChEBI" id="CHEBI:30616"/>
    </ligand>
</feature>
<dbReference type="InterPro" id="IPR027417">
    <property type="entry name" value="P-loop_NTPase"/>
</dbReference>
<feature type="domain" description="Kinesin motor" evidence="12">
    <location>
        <begin position="20"/>
        <end position="347"/>
    </location>
</feature>
<proteinExistence type="inferred from homology"/>
<feature type="coiled-coil region" evidence="11">
    <location>
        <begin position="663"/>
        <end position="690"/>
    </location>
</feature>
<evidence type="ECO:0000259" key="12">
    <source>
        <dbReference type="PROSITE" id="PS50067"/>
    </source>
</evidence>
<comment type="subcellular location">
    <subcellularLocation>
        <location evidence="1">Cytoplasm</location>
        <location evidence="1">Cytoskeleton</location>
    </subcellularLocation>
</comment>
<dbReference type="InterPro" id="IPR047149">
    <property type="entry name" value="KIF11-like"/>
</dbReference>
<dbReference type="GO" id="GO:0072686">
    <property type="term" value="C:mitotic spindle"/>
    <property type="evidence" value="ECO:0007669"/>
    <property type="project" value="TreeGrafter"/>
</dbReference>
<name>A0A653C2D7_CALMS</name>
<keyword evidence="5 9" id="KW-0067">ATP-binding</keyword>
<feature type="coiled-coil region" evidence="11">
    <location>
        <begin position="414"/>
        <end position="462"/>
    </location>
</feature>
<dbReference type="PROSITE" id="PS00411">
    <property type="entry name" value="KINESIN_MOTOR_1"/>
    <property type="match status" value="1"/>
</dbReference>
<sequence length="901" mass="102397">MATLKKKGITTSLTQISMQNIKVVVRVRPITRTEEEQNVKNIVKCLTHKEILMREKKYAFDRVFKPTASQIELYVNVVAPLIKDVISGYNCTVFAYGQTGTGKTYTMTGDKCSIIKNWKEDEDAGIIPRAAHHIFHELDRMKISNYTIKVSYIELYNEEIRDLLSNDENTLQLYNNDSKGLIINGLNEITCYNSADVCKELQRGILKRQVAPTLMNHQSSRSHTVFTISLASTESNIAGEDILKYGKINLVDLAGSENIVKAGCKDLRAQELANINKSLLTLGRVIQSLADKNHKHIPYRDSKLTRILQDSLGGNTKTVIIATVSPSHTSHEETANTLEYAMRARDIKNTPVANEQTSKNQLIEDLVKEIEVLQRDLDAARQGTGIYVDRVNYQMIVDAVFAVTGEEFTAEEIAERKAQRISNLEKAMHEKIREFERTVEECKQQREELKRVKTEVKEKEYLANWYEQYSTSTCEEIQSLLNATQTLNSEKEILLGKLENMFKANETHVNIARQSASAVLSMVDKNTTEKDGMLKTVIEAGNSVRAKAQDARSIVQPLIHNTISAASTLNTMSMSQNSIQNIVEKCVCNKIKTIRKKFAMLEQLKDETMAAIPVLMEQHRQRTREFLDASVNYCKRQHKKAATYNEKCCSYLTILENESRDRIKTNEETINNLLEQIRHLQITTEQEKQKLTRFQEWKAQIDEDDAVHKGQLESTVSKLNEMADQAVKDLEESVHSTFNNHDKRNEALQTSISAISQLEKELMTLTENLDLENKQKAVTVENIINTSILQPCTEIEEVLNRLISDTIQDVDALIEITSSFNDTYRKFVEDIKETITKQVLEKSVPPKHAGDTPVRTELRMPSIGPTAPREILLEKFKVSLPEMLENPEDAIWLDSSTESAD</sequence>
<dbReference type="GO" id="GO:0005524">
    <property type="term" value="F:ATP binding"/>
    <property type="evidence" value="ECO:0007669"/>
    <property type="project" value="UniProtKB-UniRule"/>
</dbReference>
<dbReference type="EMBL" id="CAACVG010006733">
    <property type="protein sequence ID" value="VEN41309.1"/>
    <property type="molecule type" value="Genomic_DNA"/>
</dbReference>
<dbReference type="FunFam" id="3.40.850.10:FF:000019">
    <property type="entry name" value="Kinesin-like protein KIN-5D"/>
    <property type="match status" value="1"/>
</dbReference>
<feature type="coiled-coil region" evidence="11">
    <location>
        <begin position="748"/>
        <end position="775"/>
    </location>
</feature>